<evidence type="ECO:0000313" key="4">
    <source>
        <dbReference type="Proteomes" id="UP000538929"/>
    </source>
</evidence>
<protein>
    <submittedName>
        <fullName evidence="3">DUF2510 domain-containing protein</fullName>
    </submittedName>
</protein>
<feature type="domain" description="DUF2510" evidence="2">
    <location>
        <begin position="17"/>
        <end position="46"/>
    </location>
</feature>
<sequence length="52" mass="5542">MSSPAEGGDAGTPGPDWYPDPSIPGYIRYWNGTAWVPGSSRRRPEPGEPTPA</sequence>
<evidence type="ECO:0000313" key="3">
    <source>
        <dbReference type="EMBL" id="MBB0247132.1"/>
    </source>
</evidence>
<dbReference type="Pfam" id="PF10708">
    <property type="entry name" value="DUF2510"/>
    <property type="match status" value="1"/>
</dbReference>
<reference evidence="4" key="1">
    <citation type="submission" date="2019-10" db="EMBL/GenBank/DDBJ databases">
        <title>Streptomyces sp. nov., a novel actinobacterium isolated from alkaline environment.</title>
        <authorList>
            <person name="Golinska P."/>
        </authorList>
    </citation>
    <scope>NUCLEOTIDE SEQUENCE [LARGE SCALE GENOMIC DNA]</scope>
    <source>
        <strain evidence="4">DSM 42118</strain>
    </source>
</reference>
<gene>
    <name evidence="3" type="ORF">FNQ90_24140</name>
</gene>
<accession>A0A7W3THT7</accession>
<dbReference type="InterPro" id="IPR018929">
    <property type="entry name" value="DUF2510"/>
</dbReference>
<feature type="region of interest" description="Disordered" evidence="1">
    <location>
        <begin position="1"/>
        <end position="23"/>
    </location>
</feature>
<keyword evidence="4" id="KW-1185">Reference proteome</keyword>
<dbReference type="AlphaFoldDB" id="A0A7W3THT7"/>
<proteinExistence type="predicted"/>
<dbReference type="Proteomes" id="UP000538929">
    <property type="component" value="Unassembled WGS sequence"/>
</dbReference>
<comment type="caution">
    <text evidence="3">The sequence shown here is derived from an EMBL/GenBank/DDBJ whole genome shotgun (WGS) entry which is preliminary data.</text>
</comment>
<organism evidence="3 4">
    <name type="scientific">Streptomyces alkaliphilus</name>
    <dbReference type="NCBI Taxonomy" id="1472722"/>
    <lineage>
        <taxon>Bacteria</taxon>
        <taxon>Bacillati</taxon>
        <taxon>Actinomycetota</taxon>
        <taxon>Actinomycetes</taxon>
        <taxon>Kitasatosporales</taxon>
        <taxon>Streptomycetaceae</taxon>
        <taxon>Streptomyces</taxon>
    </lineage>
</organism>
<dbReference type="EMBL" id="VKHT01001397">
    <property type="protein sequence ID" value="MBB0247132.1"/>
    <property type="molecule type" value="Genomic_DNA"/>
</dbReference>
<feature type="non-terminal residue" evidence="3">
    <location>
        <position position="52"/>
    </location>
</feature>
<dbReference type="RefSeq" id="WP_182608368.1">
    <property type="nucleotide sequence ID" value="NZ_VKHT01001397.1"/>
</dbReference>
<name>A0A7W3THT7_9ACTN</name>
<evidence type="ECO:0000256" key="1">
    <source>
        <dbReference type="SAM" id="MobiDB-lite"/>
    </source>
</evidence>
<evidence type="ECO:0000259" key="2">
    <source>
        <dbReference type="Pfam" id="PF10708"/>
    </source>
</evidence>